<gene>
    <name evidence="1" type="ORF">MSG28_001470</name>
</gene>
<evidence type="ECO:0000313" key="2">
    <source>
        <dbReference type="Proteomes" id="UP001064048"/>
    </source>
</evidence>
<accession>A0ACC0KUJ1</accession>
<dbReference type="EMBL" id="CM046102">
    <property type="protein sequence ID" value="KAI8440039.1"/>
    <property type="molecule type" value="Genomic_DNA"/>
</dbReference>
<organism evidence="1 2">
    <name type="scientific">Choristoneura fumiferana</name>
    <name type="common">Spruce budworm moth</name>
    <name type="synonym">Archips fumiferana</name>
    <dbReference type="NCBI Taxonomy" id="7141"/>
    <lineage>
        <taxon>Eukaryota</taxon>
        <taxon>Metazoa</taxon>
        <taxon>Ecdysozoa</taxon>
        <taxon>Arthropoda</taxon>
        <taxon>Hexapoda</taxon>
        <taxon>Insecta</taxon>
        <taxon>Pterygota</taxon>
        <taxon>Neoptera</taxon>
        <taxon>Endopterygota</taxon>
        <taxon>Lepidoptera</taxon>
        <taxon>Glossata</taxon>
        <taxon>Ditrysia</taxon>
        <taxon>Tortricoidea</taxon>
        <taxon>Tortricidae</taxon>
        <taxon>Tortricinae</taxon>
        <taxon>Choristoneura</taxon>
    </lineage>
</organism>
<keyword evidence="2" id="KW-1185">Reference proteome</keyword>
<evidence type="ECO:0000313" key="1">
    <source>
        <dbReference type="EMBL" id="KAI8440039.1"/>
    </source>
</evidence>
<dbReference type="Proteomes" id="UP001064048">
    <property type="component" value="Chromosome 2"/>
</dbReference>
<sequence>MILILLLLIFLLCLIGSWIYLLRDSKSYNIPGPMPLPIIGNGNLFLVDSSEFLQILSNLAYKFGDAYRVHILHHRYIVLSHPKYIEEIISSTETITKGKSYYFLRPWLGDGLLTSTGQKWKTHRKFLTPAFHYNILHSFLPVFLKNEKILSEQLKRRADGSLIELFPIFALAALDNIAESIMGVSFEAQKDRESKYVKAIDDDVLFALTPYKRLQDKALAVLHNHTKDVIEMRRQQLKNTSANKLNQNSEIGMKNKHAFLDLLLLAEVEGHGLDIESIRDEVETFMFEGHDTTASGLVYGLYCIAKHPEVQRKILEEQMEILGDDLERDPTFSELQQMKYLECVIKESLRLYPSVPIIERLITRDVEMSGMRLLKNSSIVINIFHMHRNPNVFEDPLEFRPERFDVSSSFKNPFSWVAFSAGPRNCIGQKFAMLELKVTLAALVRRFKILPGKREPQPCGDLILRSQNGVQHKTMSSDALNLARRKLNEVLGEKSTKYFHHMKQWFRMKLTKEEFDTEARALLTSDQVHFHNEFLLALLNKVEGLAETSINIAQEKASSHRNSRRHKRTWELGLEGADDEAADLIVVAVQNFLKNVITAVLSQRKGYKLRNKHFMYDVGGDMPNMWLRNSAKLYDPQNDGRVDVDDAADALGPRCPPTIDEVEHSAAFEIACSAPMEPNDEKLTIDEFYNTLLTHRNVIASHSVYAVNMERLAVILNHPSY</sequence>
<reference evidence="1 2" key="1">
    <citation type="journal article" date="2022" name="Genome Biol. Evol.">
        <title>The Spruce Budworm Genome: Reconstructing the Evolutionary History of Antifreeze Proteins.</title>
        <authorList>
            <person name="Beliveau C."/>
            <person name="Gagne P."/>
            <person name="Picq S."/>
            <person name="Vernygora O."/>
            <person name="Keeling C.I."/>
            <person name="Pinkney K."/>
            <person name="Doucet D."/>
            <person name="Wen F."/>
            <person name="Johnston J.S."/>
            <person name="Maaroufi H."/>
            <person name="Boyle B."/>
            <person name="Laroche J."/>
            <person name="Dewar K."/>
            <person name="Juretic N."/>
            <person name="Blackburn G."/>
            <person name="Nisole A."/>
            <person name="Brunet B."/>
            <person name="Brandao M."/>
            <person name="Lumley L."/>
            <person name="Duan J."/>
            <person name="Quan G."/>
            <person name="Lucarotti C.J."/>
            <person name="Roe A.D."/>
            <person name="Sperling F.A.H."/>
            <person name="Levesque R.C."/>
            <person name="Cusson M."/>
        </authorList>
    </citation>
    <scope>NUCLEOTIDE SEQUENCE [LARGE SCALE GENOMIC DNA]</scope>
    <source>
        <strain evidence="1">Glfc:IPQL:Cfum</strain>
    </source>
</reference>
<proteinExistence type="predicted"/>
<comment type="caution">
    <text evidence="1">The sequence shown here is derived from an EMBL/GenBank/DDBJ whole genome shotgun (WGS) entry which is preliminary data.</text>
</comment>
<name>A0ACC0KUJ1_CHOFU</name>
<protein>
    <submittedName>
        <fullName evidence="1">Uncharacterized protein</fullName>
    </submittedName>
</protein>